<gene>
    <name evidence="2" type="ORF">GMARGA_LOCUS4430</name>
</gene>
<dbReference type="EMBL" id="CAJVQB010001738">
    <property type="protein sequence ID" value="CAG8548347.1"/>
    <property type="molecule type" value="Genomic_DNA"/>
</dbReference>
<comment type="caution">
    <text evidence="2">The sequence shown here is derived from an EMBL/GenBank/DDBJ whole genome shotgun (WGS) entry which is preliminary data.</text>
</comment>
<sequence>MTGEKELDSNIANCIKLKAGTNGSYQNIVNSKAVTEQSKSPNNKDGNQIVQKTKKDSNKLDHIMNEENLQKRNADLMEESESSSEIEEYATNKKSHSHYKASCYYCVPKKSWARGKPAILEAYLANECSNSLPNQTAITTYFLSDCLLPKAAVNQLDQKIAKVWVMAGIPFEVSKIHLLKICLKIQINCAIDRDIDRADHLTLANEISNIIEKLGLDKFVAIVTDAASNSHMVNLIAADLVKLDELKKLIANCGKINHFFNSSHSSHSLLIKGFTDMKIKVKTRWGSLYFTTDSMLRARPVFDWHLETITNQEIANLLANKDFFITCQLVRSIWQPIKEVIYALETNTATLADCFVYLIKLAVAIKQKCLKDNRFYQAALTSIEIWQNLGHTELESNELIAQMRWFEAQLPPFNLPYVSGIDTPKIWLEEISKIRSYYTTNIQHELSFPDKELTETDLRDACNLSLVGNIISYEENKMDNDDEPLSNTFNYSTIC</sequence>
<feature type="compositionally biased region" description="Basic and acidic residues" evidence="1">
    <location>
        <begin position="53"/>
        <end position="75"/>
    </location>
</feature>
<feature type="region of interest" description="Disordered" evidence="1">
    <location>
        <begin position="33"/>
        <end position="89"/>
    </location>
</feature>
<name>A0ABN7UE33_GIGMA</name>
<dbReference type="SUPFAM" id="SSF53098">
    <property type="entry name" value="Ribonuclease H-like"/>
    <property type="match status" value="1"/>
</dbReference>
<accession>A0ABN7UE33</accession>
<proteinExistence type="predicted"/>
<evidence type="ECO:0000313" key="2">
    <source>
        <dbReference type="EMBL" id="CAG8548347.1"/>
    </source>
</evidence>
<evidence type="ECO:0000256" key="1">
    <source>
        <dbReference type="SAM" id="MobiDB-lite"/>
    </source>
</evidence>
<dbReference type="InterPro" id="IPR012337">
    <property type="entry name" value="RNaseH-like_sf"/>
</dbReference>
<evidence type="ECO:0000313" key="3">
    <source>
        <dbReference type="Proteomes" id="UP000789901"/>
    </source>
</evidence>
<dbReference type="Proteomes" id="UP000789901">
    <property type="component" value="Unassembled WGS sequence"/>
</dbReference>
<feature type="compositionally biased region" description="Polar residues" evidence="1">
    <location>
        <begin position="33"/>
        <end position="51"/>
    </location>
</feature>
<keyword evidence="3" id="KW-1185">Reference proteome</keyword>
<reference evidence="2 3" key="1">
    <citation type="submission" date="2021-06" db="EMBL/GenBank/DDBJ databases">
        <authorList>
            <person name="Kallberg Y."/>
            <person name="Tangrot J."/>
            <person name="Rosling A."/>
        </authorList>
    </citation>
    <scope>NUCLEOTIDE SEQUENCE [LARGE SCALE GENOMIC DNA]</scope>
    <source>
        <strain evidence="2 3">120-4 pot B 10/14</strain>
    </source>
</reference>
<feature type="compositionally biased region" description="Acidic residues" evidence="1">
    <location>
        <begin position="76"/>
        <end position="88"/>
    </location>
</feature>
<protein>
    <submittedName>
        <fullName evidence="2">11571_t:CDS:1</fullName>
    </submittedName>
</protein>
<organism evidence="2 3">
    <name type="scientific">Gigaspora margarita</name>
    <dbReference type="NCBI Taxonomy" id="4874"/>
    <lineage>
        <taxon>Eukaryota</taxon>
        <taxon>Fungi</taxon>
        <taxon>Fungi incertae sedis</taxon>
        <taxon>Mucoromycota</taxon>
        <taxon>Glomeromycotina</taxon>
        <taxon>Glomeromycetes</taxon>
        <taxon>Diversisporales</taxon>
        <taxon>Gigasporaceae</taxon>
        <taxon>Gigaspora</taxon>
    </lineage>
</organism>